<protein>
    <submittedName>
        <fullName evidence="1">Uncharacterized protein</fullName>
    </submittedName>
</protein>
<evidence type="ECO:0000313" key="1">
    <source>
        <dbReference type="EMBL" id="GAI25896.1"/>
    </source>
</evidence>
<comment type="caution">
    <text evidence="1">The sequence shown here is derived from an EMBL/GenBank/DDBJ whole genome shotgun (WGS) entry which is preliminary data.</text>
</comment>
<proteinExistence type="predicted"/>
<dbReference type="AlphaFoldDB" id="X1N6P1"/>
<accession>X1N6P1</accession>
<organism evidence="1">
    <name type="scientific">marine sediment metagenome</name>
    <dbReference type="NCBI Taxonomy" id="412755"/>
    <lineage>
        <taxon>unclassified sequences</taxon>
        <taxon>metagenomes</taxon>
        <taxon>ecological metagenomes</taxon>
    </lineage>
</organism>
<gene>
    <name evidence="1" type="ORF">S06H3_26026</name>
</gene>
<dbReference type="Gene3D" id="3.10.590.10">
    <property type="entry name" value="ph1033 like domains"/>
    <property type="match status" value="1"/>
</dbReference>
<dbReference type="EMBL" id="BARV01015018">
    <property type="protein sequence ID" value="GAI25896.1"/>
    <property type="molecule type" value="Genomic_DNA"/>
</dbReference>
<name>X1N6P1_9ZZZZ</name>
<dbReference type="GO" id="GO:0003676">
    <property type="term" value="F:nucleic acid binding"/>
    <property type="evidence" value="ECO:0007669"/>
    <property type="project" value="InterPro"/>
</dbReference>
<dbReference type="Gene3D" id="3.40.1350.10">
    <property type="match status" value="1"/>
</dbReference>
<reference evidence="1" key="1">
    <citation type="journal article" date="2014" name="Front. Microbiol.">
        <title>High frequency of phylogenetically diverse reductive dehalogenase-homologous genes in deep subseafloor sedimentary metagenomes.</title>
        <authorList>
            <person name="Kawai M."/>
            <person name="Futagami T."/>
            <person name="Toyoda A."/>
            <person name="Takaki Y."/>
            <person name="Nishi S."/>
            <person name="Hori S."/>
            <person name="Arai W."/>
            <person name="Tsubouchi T."/>
            <person name="Morono Y."/>
            <person name="Uchiyama I."/>
            <person name="Ito T."/>
            <person name="Fujiyama A."/>
            <person name="Inagaki F."/>
            <person name="Takami H."/>
        </authorList>
    </citation>
    <scope>NUCLEOTIDE SEQUENCE</scope>
    <source>
        <strain evidence="1">Expedition CK06-06</strain>
    </source>
</reference>
<sequence length="274" mass="32029">YVKNIGVYGLWRATSRPFFDETDIWGEKDQKYPYRICFAPSIRYFSKPIVLSDVLDLRDRGKIWTFDLGAIRAKNHNPITTDESKDLIRLFLRNNPIFHSVASIPEPCPAGNITLPLSLESDSRGRIRYEGFLNAWFMRSFVDGRFKEIIGEYRDFLNFVPTSFNKVMDIFLTHVTSVDGVDILHKFTCIELKTGICTEEDLNQIIKYENWLVRKLANGDSEMVQSVLVAFDFQDKVLEYVQKRRTIEEKTVRLLKYRVTKEQNDIILTEIEFG</sequence>
<dbReference type="InterPro" id="IPR011856">
    <property type="entry name" value="tRNA_endonuc-like_dom_sf"/>
</dbReference>
<feature type="non-terminal residue" evidence="1">
    <location>
        <position position="1"/>
    </location>
</feature>